<dbReference type="InterPro" id="IPR003593">
    <property type="entry name" value="AAA+_ATPase"/>
</dbReference>
<dbReference type="InterPro" id="IPR050835">
    <property type="entry name" value="ABC_transporter_sub-D"/>
</dbReference>
<feature type="transmembrane region" description="Helical" evidence="8">
    <location>
        <begin position="796"/>
        <end position="815"/>
    </location>
</feature>
<feature type="transmembrane region" description="Helical" evidence="8">
    <location>
        <begin position="679"/>
        <end position="700"/>
    </location>
</feature>
<accession>A0A7R9KQX8</accession>
<keyword evidence="4" id="KW-0547">Nucleotide-binding</keyword>
<feature type="non-terminal residue" evidence="11">
    <location>
        <position position="832"/>
    </location>
</feature>
<dbReference type="AlphaFoldDB" id="A0A7R9KQX8"/>
<feature type="domain" description="ABC transmembrane type-1" evidence="10">
    <location>
        <begin position="136"/>
        <end position="329"/>
    </location>
</feature>
<dbReference type="GO" id="GO:0140359">
    <property type="term" value="F:ABC-type transporter activity"/>
    <property type="evidence" value="ECO:0007669"/>
    <property type="project" value="InterPro"/>
</dbReference>
<dbReference type="InterPro" id="IPR017871">
    <property type="entry name" value="ABC_transporter-like_CS"/>
</dbReference>
<evidence type="ECO:0008006" key="13">
    <source>
        <dbReference type="Google" id="ProtNLM"/>
    </source>
</evidence>
<dbReference type="InterPro" id="IPR011527">
    <property type="entry name" value="ABC1_TM_dom"/>
</dbReference>
<protein>
    <recommendedName>
        <fullName evidence="13">ATP-binding cassette sub-family D member 3</fullName>
    </recommendedName>
</protein>
<dbReference type="GO" id="GO:0005778">
    <property type="term" value="C:peroxisomal membrane"/>
    <property type="evidence" value="ECO:0007669"/>
    <property type="project" value="TreeGrafter"/>
</dbReference>
<evidence type="ECO:0000256" key="2">
    <source>
        <dbReference type="ARBA" id="ARBA00022448"/>
    </source>
</evidence>
<dbReference type="EMBL" id="CAJPIZ010004643">
    <property type="protein sequence ID" value="CAG2107768.1"/>
    <property type="molecule type" value="Genomic_DNA"/>
</dbReference>
<dbReference type="PROSITE" id="PS00211">
    <property type="entry name" value="ABC_TRANSPORTER_1"/>
    <property type="match status" value="1"/>
</dbReference>
<dbReference type="GO" id="GO:0005324">
    <property type="term" value="F:long-chain fatty acid transmembrane transporter activity"/>
    <property type="evidence" value="ECO:0007669"/>
    <property type="project" value="TreeGrafter"/>
</dbReference>
<keyword evidence="3 8" id="KW-0812">Transmembrane</keyword>
<dbReference type="GO" id="GO:0016887">
    <property type="term" value="F:ATP hydrolysis activity"/>
    <property type="evidence" value="ECO:0007669"/>
    <property type="project" value="InterPro"/>
</dbReference>
<evidence type="ECO:0000259" key="9">
    <source>
        <dbReference type="PROSITE" id="PS50893"/>
    </source>
</evidence>
<dbReference type="Pfam" id="PF00005">
    <property type="entry name" value="ABC_tran"/>
    <property type="match status" value="1"/>
</dbReference>
<dbReference type="GO" id="GO:0005524">
    <property type="term" value="F:ATP binding"/>
    <property type="evidence" value="ECO:0007669"/>
    <property type="project" value="UniProtKB-KW"/>
</dbReference>
<keyword evidence="5" id="KW-0067">ATP-binding</keyword>
<dbReference type="InterPro" id="IPR027417">
    <property type="entry name" value="P-loop_NTPase"/>
</dbReference>
<dbReference type="PANTHER" id="PTHR11384">
    <property type="entry name" value="ATP-BINDING CASSETTE, SUB-FAMILY D MEMBER"/>
    <property type="match status" value="1"/>
</dbReference>
<keyword evidence="2" id="KW-0813">Transport</keyword>
<dbReference type="GO" id="GO:0015910">
    <property type="term" value="P:long-chain fatty acid import into peroxisome"/>
    <property type="evidence" value="ECO:0007669"/>
    <property type="project" value="TreeGrafter"/>
</dbReference>
<dbReference type="GO" id="GO:0007031">
    <property type="term" value="P:peroxisome organization"/>
    <property type="evidence" value="ECO:0007669"/>
    <property type="project" value="TreeGrafter"/>
</dbReference>
<keyword evidence="7 8" id="KW-0472">Membrane</keyword>
<reference evidence="11" key="1">
    <citation type="submission" date="2020-11" db="EMBL/GenBank/DDBJ databases">
        <authorList>
            <person name="Tran Van P."/>
        </authorList>
    </citation>
    <scope>NUCLEOTIDE SEQUENCE</scope>
</reference>
<evidence type="ECO:0000256" key="7">
    <source>
        <dbReference type="ARBA" id="ARBA00023136"/>
    </source>
</evidence>
<dbReference type="OrthoDB" id="422637at2759"/>
<feature type="transmembrane region" description="Helical" evidence="8">
    <location>
        <begin position="647"/>
        <end position="667"/>
    </location>
</feature>
<dbReference type="Pfam" id="PF06472">
    <property type="entry name" value="ABC_membrane_2"/>
    <property type="match status" value="1"/>
</dbReference>
<dbReference type="EMBL" id="OC859218">
    <property type="protein sequence ID" value="CAD7627338.1"/>
    <property type="molecule type" value="Genomic_DNA"/>
</dbReference>
<dbReference type="InterPro" id="IPR003439">
    <property type="entry name" value="ABC_transporter-like_ATP-bd"/>
</dbReference>
<dbReference type="InterPro" id="IPR036640">
    <property type="entry name" value="ABC1_TM_sf"/>
</dbReference>
<dbReference type="Proteomes" id="UP000759131">
    <property type="component" value="Unassembled WGS sequence"/>
</dbReference>
<evidence type="ECO:0000256" key="4">
    <source>
        <dbReference type="ARBA" id="ARBA00022741"/>
    </source>
</evidence>
<feature type="domain" description="ABC transporter" evidence="9">
    <location>
        <begin position="440"/>
        <end position="667"/>
    </location>
</feature>
<proteinExistence type="inferred from homology"/>
<evidence type="ECO:0000256" key="8">
    <source>
        <dbReference type="SAM" id="Phobius"/>
    </source>
</evidence>
<dbReference type="PANTHER" id="PTHR11384:SF62">
    <property type="entry name" value="ATP-BINDING CASSETTE SUB-FAMILY D MEMBER 3"/>
    <property type="match status" value="1"/>
</dbReference>
<dbReference type="PROSITE" id="PS50929">
    <property type="entry name" value="ABC_TM1F"/>
    <property type="match status" value="1"/>
</dbReference>
<keyword evidence="6 8" id="KW-1133">Transmembrane helix</keyword>
<evidence type="ECO:0000256" key="1">
    <source>
        <dbReference type="ARBA" id="ARBA00008575"/>
    </source>
</evidence>
<organism evidence="11">
    <name type="scientific">Medioppia subpectinata</name>
    <dbReference type="NCBI Taxonomy" id="1979941"/>
    <lineage>
        <taxon>Eukaryota</taxon>
        <taxon>Metazoa</taxon>
        <taxon>Ecdysozoa</taxon>
        <taxon>Arthropoda</taxon>
        <taxon>Chelicerata</taxon>
        <taxon>Arachnida</taxon>
        <taxon>Acari</taxon>
        <taxon>Acariformes</taxon>
        <taxon>Sarcoptiformes</taxon>
        <taxon>Oribatida</taxon>
        <taxon>Brachypylina</taxon>
        <taxon>Oppioidea</taxon>
        <taxon>Oppiidae</taxon>
        <taxon>Medioppia</taxon>
    </lineage>
</organism>
<dbReference type="PROSITE" id="PS50893">
    <property type="entry name" value="ABC_TRANSPORTER_2"/>
    <property type="match status" value="1"/>
</dbReference>
<evidence type="ECO:0000256" key="3">
    <source>
        <dbReference type="ARBA" id="ARBA00022692"/>
    </source>
</evidence>
<name>A0A7R9KQX8_9ACAR</name>
<dbReference type="GO" id="GO:0042760">
    <property type="term" value="P:very long-chain fatty acid catabolic process"/>
    <property type="evidence" value="ECO:0007669"/>
    <property type="project" value="TreeGrafter"/>
</dbReference>
<dbReference type="SUPFAM" id="SSF90123">
    <property type="entry name" value="ABC transporter transmembrane region"/>
    <property type="match status" value="1"/>
</dbReference>
<dbReference type="CDD" id="cd03223">
    <property type="entry name" value="ABCD_peroxisomal_ALDP"/>
    <property type="match status" value="1"/>
</dbReference>
<feature type="transmembrane region" description="Helical" evidence="8">
    <location>
        <begin position="771"/>
        <end position="790"/>
    </location>
</feature>
<feature type="transmembrane region" description="Helical" evidence="8">
    <location>
        <begin position="231"/>
        <end position="253"/>
    </location>
</feature>
<keyword evidence="12" id="KW-1185">Reference proteome</keyword>
<dbReference type="Pfam" id="PF03151">
    <property type="entry name" value="TPT"/>
    <property type="match status" value="1"/>
</dbReference>
<evidence type="ECO:0000259" key="10">
    <source>
        <dbReference type="PROSITE" id="PS50929"/>
    </source>
</evidence>
<dbReference type="SUPFAM" id="SSF52540">
    <property type="entry name" value="P-loop containing nucleoside triphosphate hydrolases"/>
    <property type="match status" value="1"/>
</dbReference>
<gene>
    <name evidence="11" type="ORF">OSB1V03_LOCUS7765</name>
</gene>
<dbReference type="SMART" id="SM00382">
    <property type="entry name" value="AAA"/>
    <property type="match status" value="1"/>
</dbReference>
<sequence length="832" mass="94565">MSILSKLLTQSSNGHKLSTKRALVLSSSLVSLAIWLINLIHIRTKSSLISGNNGIAYTDKTKTKTKMESMSKLLSHLKTILKKLLGAKEYVYVMGIATTLVVRTMCDLWLIQNGTQIEAAIITADISKLKSNLGDFIISMPIFALVNNTLKYCINELKLNLRYRLSLMLYNKYTNGLTYYRLNVLDNECQNIDQLLTNDVEKFCNTIVDVYSNVSKPVLDIVILIHRLSSVYTGISTPGAMVAYLLVAGPILVNARRPMAKLTVQETLLEGQLRYVHNKIISNCEEIAFYQGHNRERQTLVDALNRLRNHLSKMSRFKFLIDFVDNILTRYLATVCGYLALSIPFLTGRYGSHSQSVRLETYYKSGRMMVKLAESIGRLVMAGRDFTRLAAYTTRVNQLINTIENVPNNALKSITSEKMSRPLIAGSGVVQVCDPKNPIVEFRDVPLCTPNGELLVQSINFTLRMGQNVIITGPNGSGKSSLFRLLGELWPLFGGRLIKPRNSQLFYIPQRPYMTLGTFRDQIIYPDSIEDMHRKAITDDHLLEFLRIVQIEYLVERESLDSVQDWHDVLSGGEKQRIALARLLYHKPLFAILDECTSAVSIDVEQSIYEYLTNSVQCSLLSVTHRVKQLQQYHHFVLDYDKLMITAFRTIGLIVIYYIFSIGITFYQKWFIKKFHYPLSVVTCHMIVKLVIAYTLRLIYKSITGMSRISLSWDENVRKLSATGIASALDIGFSNWSFEFITISLYTMTKSSCIVFILLFAILFDLEKKRFSLIIVVSLISSGLFMFTYQSTQFQIQGFLLVLSASLLGGLRWTLSQLVMQRKEVGMKSIAF</sequence>
<evidence type="ECO:0000256" key="6">
    <source>
        <dbReference type="ARBA" id="ARBA00022989"/>
    </source>
</evidence>
<dbReference type="GO" id="GO:0006635">
    <property type="term" value="P:fatty acid beta-oxidation"/>
    <property type="evidence" value="ECO:0007669"/>
    <property type="project" value="TreeGrafter"/>
</dbReference>
<evidence type="ECO:0000256" key="5">
    <source>
        <dbReference type="ARBA" id="ARBA00022840"/>
    </source>
</evidence>
<comment type="similarity">
    <text evidence="1">Belongs to the ABC transporter superfamily. ABCD family. Peroxisomal fatty acyl CoA transporter (TC 3.A.1.203) subfamily.</text>
</comment>
<feature type="transmembrane region" description="Helical" evidence="8">
    <location>
        <begin position="744"/>
        <end position="764"/>
    </location>
</feature>
<evidence type="ECO:0000313" key="11">
    <source>
        <dbReference type="EMBL" id="CAD7627338.1"/>
    </source>
</evidence>
<dbReference type="Gene3D" id="3.40.50.300">
    <property type="entry name" value="P-loop containing nucleotide triphosphate hydrolases"/>
    <property type="match status" value="1"/>
</dbReference>
<dbReference type="InterPro" id="IPR004853">
    <property type="entry name" value="Sugar_P_trans_dom"/>
</dbReference>
<evidence type="ECO:0000313" key="12">
    <source>
        <dbReference type="Proteomes" id="UP000759131"/>
    </source>
</evidence>